<dbReference type="PROSITE" id="PS00197">
    <property type="entry name" value="2FE2S_FER_1"/>
    <property type="match status" value="1"/>
</dbReference>
<dbReference type="InterPro" id="IPR001041">
    <property type="entry name" value="2Fe-2S_ferredoxin-type"/>
</dbReference>
<evidence type="ECO:0000256" key="9">
    <source>
        <dbReference type="ARBA" id="ARBA00022827"/>
    </source>
</evidence>
<comment type="similarity">
    <text evidence="4">Belongs to the xanthine dehydrogenase family.</text>
</comment>
<evidence type="ECO:0000256" key="12">
    <source>
        <dbReference type="ARBA" id="ARBA00023014"/>
    </source>
</evidence>
<feature type="domain" description="2Fe-2S ferredoxin-type" evidence="15">
    <location>
        <begin position="16"/>
        <end position="108"/>
    </location>
</feature>
<gene>
    <name evidence="17" type="ORF">ODALV1_LOCUS5143</name>
</gene>
<dbReference type="InterPro" id="IPR012675">
    <property type="entry name" value="Beta-grasp_dom_sf"/>
</dbReference>
<evidence type="ECO:0000313" key="17">
    <source>
        <dbReference type="EMBL" id="CAL8082189.1"/>
    </source>
</evidence>
<dbReference type="InterPro" id="IPR036884">
    <property type="entry name" value="2Fe-2S-bd_dom_sf"/>
</dbReference>
<organism evidence="17 18">
    <name type="scientific">Orchesella dallaii</name>
    <dbReference type="NCBI Taxonomy" id="48710"/>
    <lineage>
        <taxon>Eukaryota</taxon>
        <taxon>Metazoa</taxon>
        <taxon>Ecdysozoa</taxon>
        <taxon>Arthropoda</taxon>
        <taxon>Hexapoda</taxon>
        <taxon>Collembola</taxon>
        <taxon>Entomobryomorpha</taxon>
        <taxon>Entomobryoidea</taxon>
        <taxon>Orchesellidae</taxon>
        <taxon>Orchesellinae</taxon>
        <taxon>Orchesella</taxon>
    </lineage>
</organism>
<dbReference type="PANTHER" id="PTHR11908:SF132">
    <property type="entry name" value="ALDEHYDE OXIDASE 1-RELATED"/>
    <property type="match status" value="1"/>
</dbReference>
<dbReference type="SUPFAM" id="SSF47741">
    <property type="entry name" value="CO dehydrogenase ISP C-domain like"/>
    <property type="match status" value="1"/>
</dbReference>
<dbReference type="CDD" id="cd00207">
    <property type="entry name" value="fer2"/>
    <property type="match status" value="1"/>
</dbReference>
<dbReference type="InterPro" id="IPR046867">
    <property type="entry name" value="AldOxase/xan_DH_MoCoBD2"/>
</dbReference>
<dbReference type="InterPro" id="IPR036318">
    <property type="entry name" value="FAD-bd_PCMH-like_sf"/>
</dbReference>
<dbReference type="Gene3D" id="3.10.20.30">
    <property type="match status" value="1"/>
</dbReference>
<dbReference type="Pfam" id="PF02738">
    <property type="entry name" value="MoCoBD_1"/>
    <property type="match status" value="1"/>
</dbReference>
<dbReference type="SUPFAM" id="SSF54292">
    <property type="entry name" value="2Fe-2S ferredoxin-like"/>
    <property type="match status" value="1"/>
</dbReference>
<evidence type="ECO:0000256" key="1">
    <source>
        <dbReference type="ARBA" id="ARBA00001924"/>
    </source>
</evidence>
<dbReference type="Proteomes" id="UP001642540">
    <property type="component" value="Unassembled WGS sequence"/>
</dbReference>
<dbReference type="Pfam" id="PF03450">
    <property type="entry name" value="CO_deh_flav_C"/>
    <property type="match status" value="1"/>
</dbReference>
<evidence type="ECO:0000259" key="15">
    <source>
        <dbReference type="PROSITE" id="PS51085"/>
    </source>
</evidence>
<dbReference type="Pfam" id="PF01799">
    <property type="entry name" value="Fer2_2"/>
    <property type="match status" value="1"/>
</dbReference>
<evidence type="ECO:0000256" key="4">
    <source>
        <dbReference type="ARBA" id="ARBA00006849"/>
    </source>
</evidence>
<dbReference type="SMART" id="SM01092">
    <property type="entry name" value="CO_deh_flav_C"/>
    <property type="match status" value="1"/>
</dbReference>
<protein>
    <submittedName>
        <fullName evidence="17">Uncharacterized protein</fullName>
    </submittedName>
</protein>
<evidence type="ECO:0000256" key="5">
    <source>
        <dbReference type="ARBA" id="ARBA00022505"/>
    </source>
</evidence>
<name>A0ABP1PY23_9HEXA</name>
<dbReference type="EMBL" id="CAXLJM020000015">
    <property type="protein sequence ID" value="CAL8082189.1"/>
    <property type="molecule type" value="Genomic_DNA"/>
</dbReference>
<dbReference type="SUPFAM" id="SSF56003">
    <property type="entry name" value="Molybdenum cofactor-binding domain"/>
    <property type="match status" value="1"/>
</dbReference>
<evidence type="ECO:0000256" key="3">
    <source>
        <dbReference type="ARBA" id="ARBA00004275"/>
    </source>
</evidence>
<proteinExistence type="inferred from homology"/>
<reference evidence="17 18" key="1">
    <citation type="submission" date="2024-08" db="EMBL/GenBank/DDBJ databases">
        <authorList>
            <person name="Cucini C."/>
            <person name="Frati F."/>
        </authorList>
    </citation>
    <scope>NUCLEOTIDE SEQUENCE [LARGE SCALE GENOMIC DNA]</scope>
</reference>
<keyword evidence="9" id="KW-0274">FAD</keyword>
<keyword evidence="5" id="KW-0500">Molybdenum</keyword>
<dbReference type="SUPFAM" id="SSF55447">
    <property type="entry name" value="CO dehydrogenase flavoprotein C-terminal domain-like"/>
    <property type="match status" value="1"/>
</dbReference>
<dbReference type="InterPro" id="IPR037165">
    <property type="entry name" value="AldOxase/xan_DH_Mopterin-bd_sf"/>
</dbReference>
<keyword evidence="6" id="KW-0285">Flavoprotein</keyword>
<comment type="subcellular location">
    <subcellularLocation>
        <location evidence="3">Peroxisome</location>
    </subcellularLocation>
</comment>
<dbReference type="InterPro" id="IPR036010">
    <property type="entry name" value="2Fe-2S_ferredoxin-like_sf"/>
</dbReference>
<comment type="cofactor">
    <cofactor evidence="2">
        <name>FAD</name>
        <dbReference type="ChEBI" id="CHEBI:57692"/>
    </cofactor>
</comment>
<keyword evidence="18" id="KW-1185">Reference proteome</keyword>
<dbReference type="PIRSF" id="PIRSF000127">
    <property type="entry name" value="Xanthine_DH"/>
    <property type="match status" value="1"/>
</dbReference>
<keyword evidence="10" id="KW-0560">Oxidoreductase</keyword>
<dbReference type="InterPro" id="IPR002888">
    <property type="entry name" value="2Fe-2S-bd"/>
</dbReference>
<dbReference type="InterPro" id="IPR016167">
    <property type="entry name" value="FAD-bd_PCMH_sub1"/>
</dbReference>
<dbReference type="InterPro" id="IPR036856">
    <property type="entry name" value="Ald_Oxase/Xan_DH_a/b_sf"/>
</dbReference>
<sequence>MGAEQSSLIGSDVRQNNVTFFINGKEYNVKSENEPDVGPTTLLIDYIRDKAGLKGTKYMCREGGCGACVVMVKSRDPNTGSDMIRAINSCLLPVFACDGMDISTIESLGNRKQGYHDIQKQLVKFSGTQCGFCTSGMIMNMHSLCQSKPGYKAQDVEDTFDGNICRCTGYRPILDAFKSMAMDASEELKRKYADVDVEDCSSCPCVSKANISQCKQNDGKNTSFETCCSGGPVYIKLKSGEEWLKPTSLESLYEALGRFSSSGMKYRLVAGNTGTGVFKYDGPYQVYIDINNIPELKQSKVDASEVSIGANVTISMAIDLLQKASELDGYSYTADMVKHIKRVANLPVRNAATLAGNLMIKQAHREFPSDIFLLLETVAAKLRVGLSPTLTKDYSPLEFRELDMNGKVILSIHFPAYKGNEYFFRSFKVTRRHQNAHAYVNAAFLFKVDYKNNFTVREKPTICFGGINPDFVHATGTEMFFIGKALNASTLAGAMESLQREVVPDYILPDATPEYRRGLTQSLLYKVILGIYGDTEKAINRSGATDIERGLHYGKQTYDTDQSKWPLYQPVAKLEAFPQTSGEAEYINDMHPLYGELFGAFVLTTVGNASLKYIDTSEALMIPGVIGFVHAKDIPGVNNYSILYPEKEEIFVSEKVQYAGQPVGLIMAENRQAAFDAVKKVNVIYDNVQRPILDIAESINIAEKAGKAEELILTVCKSPDKCQSEKVAQTIKGEFRSGSQYHFHMETQIAICVPKEDGMDVYSASQFLDSVQLAIASALAMSSNSINISVKRLGGGYGGKISKAAHVAAACAVAAHVINRPVRVAVDLETNMKMIGKRAPYLTKYEAGIDNDGKIQSLNAKIFCDPGYVGNEATSLFAMVCSQSCYRAVGWEVVPGKALTNTAPNTYCRAPGSTRGISIIENIMEHVAWAVKKDPLEVRMANFIQTGDPLISVPGAKFEGENRLPKMIEDLKETADYDSRKKFVETFNQNNRWKKRGLAMVPMRYPQHYHDTKFPAYIAVYHMDGTVAVSHGGIEMGQGINTKVAQVVAYTLKIPLDKVKVKAFNTLLSPNAAITGGACTSELVSHAAMKACEKLLETMAEVREEMKDQPWEKIVHACYMKGMQLTAHHQDMPGDVKPYDIWGLTLIEVLVDILTGEFKIVRADIVEDVGKSLNPEVDIGQIEGSIAMGLGLWTTEKLVYDKNTGQLLTNGTWEYKVPLHMDVPEDLRVTMLRNAPNPFGVLASKATGEPPLVMSCCILFAIRNAIQSARNDAGNTEWFQMDGPVTPEDIFKMSLATKEQFNL</sequence>
<dbReference type="Gene3D" id="1.10.150.120">
    <property type="entry name" value="[2Fe-2S]-binding domain"/>
    <property type="match status" value="1"/>
</dbReference>
<comment type="caution">
    <text evidence="17">The sequence shown here is derived from an EMBL/GenBank/DDBJ whole genome shotgun (WGS) entry which is preliminary data.</text>
</comment>
<dbReference type="PROSITE" id="PS51085">
    <property type="entry name" value="2FE2S_FER_2"/>
    <property type="match status" value="1"/>
</dbReference>
<dbReference type="SUPFAM" id="SSF56176">
    <property type="entry name" value="FAD-binding/transporter-associated domain-like"/>
    <property type="match status" value="1"/>
</dbReference>
<comment type="cofactor">
    <cofactor evidence="14">
        <name>[2Fe-2S] cluster</name>
        <dbReference type="ChEBI" id="CHEBI:190135"/>
    </cofactor>
</comment>
<keyword evidence="11" id="KW-0408">Iron</keyword>
<dbReference type="Pfam" id="PF00941">
    <property type="entry name" value="FAD_binding_5"/>
    <property type="match status" value="1"/>
</dbReference>
<keyword evidence="13" id="KW-0576">Peroxisome</keyword>
<evidence type="ECO:0000256" key="13">
    <source>
        <dbReference type="ARBA" id="ARBA00023140"/>
    </source>
</evidence>
<dbReference type="Gene3D" id="3.30.465.10">
    <property type="match status" value="1"/>
</dbReference>
<dbReference type="InterPro" id="IPR008274">
    <property type="entry name" value="AldOxase/xan_DH_MoCoBD1"/>
</dbReference>
<dbReference type="InterPro" id="IPR000674">
    <property type="entry name" value="Ald_Oxase/Xan_DH_a/b"/>
</dbReference>
<keyword evidence="7" id="KW-0001">2Fe-2S</keyword>
<dbReference type="Gene3D" id="3.90.1170.50">
    <property type="entry name" value="Aldehyde oxidase/xanthine dehydrogenase, a/b hammerhead"/>
    <property type="match status" value="1"/>
</dbReference>
<dbReference type="Gene3D" id="3.30.365.10">
    <property type="entry name" value="Aldehyde oxidase/xanthine dehydrogenase, molybdopterin binding domain"/>
    <property type="match status" value="4"/>
</dbReference>
<evidence type="ECO:0000259" key="16">
    <source>
        <dbReference type="PROSITE" id="PS51387"/>
    </source>
</evidence>
<dbReference type="InterPro" id="IPR005107">
    <property type="entry name" value="CO_DH_flav_C"/>
</dbReference>
<keyword evidence="12" id="KW-0411">Iron-sulfur</keyword>
<dbReference type="PROSITE" id="PS51387">
    <property type="entry name" value="FAD_PCMH"/>
    <property type="match status" value="1"/>
</dbReference>
<accession>A0ABP1PY23</accession>
<dbReference type="InterPro" id="IPR036683">
    <property type="entry name" value="CO_DH_flav_C_dom_sf"/>
</dbReference>
<evidence type="ECO:0000256" key="2">
    <source>
        <dbReference type="ARBA" id="ARBA00001974"/>
    </source>
</evidence>
<evidence type="ECO:0000256" key="7">
    <source>
        <dbReference type="ARBA" id="ARBA00022714"/>
    </source>
</evidence>
<dbReference type="Gene3D" id="3.30.390.50">
    <property type="entry name" value="CO dehydrogenase flavoprotein, C-terminal domain"/>
    <property type="match status" value="1"/>
</dbReference>
<evidence type="ECO:0000256" key="8">
    <source>
        <dbReference type="ARBA" id="ARBA00022723"/>
    </source>
</evidence>
<evidence type="ECO:0000256" key="10">
    <source>
        <dbReference type="ARBA" id="ARBA00023002"/>
    </source>
</evidence>
<dbReference type="InterPro" id="IPR016208">
    <property type="entry name" value="Ald_Oxase/xanthine_DH-like"/>
</dbReference>
<evidence type="ECO:0000256" key="11">
    <source>
        <dbReference type="ARBA" id="ARBA00023004"/>
    </source>
</evidence>
<evidence type="ECO:0000256" key="6">
    <source>
        <dbReference type="ARBA" id="ARBA00022630"/>
    </source>
</evidence>
<dbReference type="Pfam" id="PF00111">
    <property type="entry name" value="Fer2"/>
    <property type="match status" value="1"/>
</dbReference>
<dbReference type="InterPro" id="IPR002346">
    <property type="entry name" value="Mopterin_DH_FAD-bd"/>
</dbReference>
<dbReference type="InterPro" id="IPR016166">
    <property type="entry name" value="FAD-bd_PCMH"/>
</dbReference>
<dbReference type="SUPFAM" id="SSF54665">
    <property type="entry name" value="CO dehydrogenase molybdoprotein N-domain-like"/>
    <property type="match status" value="1"/>
</dbReference>
<dbReference type="PANTHER" id="PTHR11908">
    <property type="entry name" value="XANTHINE DEHYDROGENASE"/>
    <property type="match status" value="1"/>
</dbReference>
<evidence type="ECO:0000313" key="18">
    <source>
        <dbReference type="Proteomes" id="UP001642540"/>
    </source>
</evidence>
<keyword evidence="8" id="KW-0479">Metal-binding</keyword>
<dbReference type="Pfam" id="PF01315">
    <property type="entry name" value="Ald_Xan_dh_C"/>
    <property type="match status" value="1"/>
</dbReference>
<feature type="domain" description="FAD-binding PCMH-type" evidence="16">
    <location>
        <begin position="236"/>
        <end position="419"/>
    </location>
</feature>
<dbReference type="SMART" id="SM01008">
    <property type="entry name" value="Ald_Xan_dh_C"/>
    <property type="match status" value="1"/>
</dbReference>
<dbReference type="Gene3D" id="3.30.43.10">
    <property type="entry name" value="Uridine Diphospho-n-acetylenolpyruvylglucosamine Reductase, domain 2"/>
    <property type="match status" value="1"/>
</dbReference>
<evidence type="ECO:0000256" key="14">
    <source>
        <dbReference type="ARBA" id="ARBA00034078"/>
    </source>
</evidence>
<comment type="cofactor">
    <cofactor evidence="1">
        <name>Mo-molybdopterin</name>
        <dbReference type="ChEBI" id="CHEBI:71302"/>
    </cofactor>
</comment>
<dbReference type="InterPro" id="IPR016169">
    <property type="entry name" value="FAD-bd_PCMH_sub2"/>
</dbReference>
<dbReference type="InterPro" id="IPR006058">
    <property type="entry name" value="2Fe2S_fd_BS"/>
</dbReference>
<dbReference type="Pfam" id="PF20256">
    <property type="entry name" value="MoCoBD_2"/>
    <property type="match status" value="1"/>
</dbReference>